<feature type="domain" description="Late embryogenesis abundant protein LEA-2 subgroup" evidence="2">
    <location>
        <begin position="48"/>
        <end position="137"/>
    </location>
</feature>
<evidence type="ECO:0000256" key="1">
    <source>
        <dbReference type="SAM" id="SignalP"/>
    </source>
</evidence>
<gene>
    <name evidence="3" type="ORF">DXU93_07955</name>
</gene>
<evidence type="ECO:0000313" key="3">
    <source>
        <dbReference type="EMBL" id="RFC54351.1"/>
    </source>
</evidence>
<feature type="signal peptide" evidence="1">
    <location>
        <begin position="1"/>
        <end position="21"/>
    </location>
</feature>
<reference evidence="3 4" key="1">
    <citation type="submission" date="2018-08" db="EMBL/GenBank/DDBJ databases">
        <title>The draft genome squence of Brumimicrobium sp. N62.</title>
        <authorList>
            <person name="Du Z.-J."/>
            <person name="Luo H.-R."/>
        </authorList>
    </citation>
    <scope>NUCLEOTIDE SEQUENCE [LARGE SCALE GENOMIC DNA]</scope>
    <source>
        <strain evidence="3 4">N62</strain>
    </source>
</reference>
<dbReference type="Gene3D" id="2.60.40.1820">
    <property type="match status" value="1"/>
</dbReference>
<dbReference type="EMBL" id="QURB01000004">
    <property type="protein sequence ID" value="RFC54351.1"/>
    <property type="molecule type" value="Genomic_DNA"/>
</dbReference>
<name>A0A3E1EXS1_9FLAO</name>
<evidence type="ECO:0000259" key="2">
    <source>
        <dbReference type="Pfam" id="PF03168"/>
    </source>
</evidence>
<dbReference type="AlphaFoldDB" id="A0A3E1EXS1"/>
<dbReference type="InterPro" id="IPR004864">
    <property type="entry name" value="LEA_2"/>
</dbReference>
<organism evidence="3 4">
    <name type="scientific">Brumimicrobium aurantiacum</name>
    <dbReference type="NCBI Taxonomy" id="1737063"/>
    <lineage>
        <taxon>Bacteria</taxon>
        <taxon>Pseudomonadati</taxon>
        <taxon>Bacteroidota</taxon>
        <taxon>Flavobacteriia</taxon>
        <taxon>Flavobacteriales</taxon>
        <taxon>Crocinitomicaceae</taxon>
        <taxon>Brumimicrobium</taxon>
    </lineage>
</organism>
<comment type="caution">
    <text evidence="3">The sequence shown here is derived from an EMBL/GenBank/DDBJ whole genome shotgun (WGS) entry which is preliminary data.</text>
</comment>
<feature type="chain" id="PRO_5017726263" description="Late embryogenesis abundant protein LEA-2 subgroup domain-containing protein" evidence="1">
    <location>
        <begin position="22"/>
        <end position="160"/>
    </location>
</feature>
<dbReference type="RefSeq" id="WP_116880752.1">
    <property type="nucleotide sequence ID" value="NZ_QURB01000004.1"/>
</dbReference>
<dbReference type="Proteomes" id="UP000257127">
    <property type="component" value="Unassembled WGS sequence"/>
</dbReference>
<dbReference type="Pfam" id="PF03168">
    <property type="entry name" value="LEA_2"/>
    <property type="match status" value="1"/>
</dbReference>
<keyword evidence="4" id="KW-1185">Reference proteome</keyword>
<keyword evidence="1" id="KW-0732">Signal</keyword>
<dbReference type="OrthoDB" id="1467259at2"/>
<proteinExistence type="predicted"/>
<dbReference type="SUPFAM" id="SSF117070">
    <property type="entry name" value="LEA14-like"/>
    <property type="match status" value="1"/>
</dbReference>
<dbReference type="PROSITE" id="PS51257">
    <property type="entry name" value="PROKAR_LIPOPROTEIN"/>
    <property type="match status" value="1"/>
</dbReference>
<evidence type="ECO:0000313" key="4">
    <source>
        <dbReference type="Proteomes" id="UP000257127"/>
    </source>
</evidence>
<protein>
    <recommendedName>
        <fullName evidence="2">Late embryogenesis abundant protein LEA-2 subgroup domain-containing protein</fullName>
    </recommendedName>
</protein>
<sequence length="160" mass="18095">MKSLKFIFAILAFLFLTTGCIENPEFKGVSNFKVDQINQGKLAFNVDVSAYNPNWYNLKVRKSTLNIYLNDQYVGEAFLLDKYKMKRKTTTLDNVPVEVLLEPGIMMKLVKIAMGGNVKLRLEGKLKASAFGIPVSKQVDQTKELNPKDLDINLKDLIGF</sequence>
<accession>A0A3E1EXS1</accession>